<sequence>MNRRTRTSTRWITASALALALPLLAACSGDTDPTQSPSETTPPSESATATPSETERDPLTPPTFESPESEEQAAEDAKEAAVAFNEAHVPIEQARDSQALRQYLGDEALIEWQGQLDNIIEFDVTIEGKITFTPNDAVTVSSSKGNSEFGLATVSGCVDLSEYIFQGPDQDPLEWPNDGKRPYLYDLAYQGDTGIWKILSSYEMEGTC</sequence>
<dbReference type="Proteomes" id="UP000195787">
    <property type="component" value="Unassembled WGS sequence"/>
</dbReference>
<feature type="region of interest" description="Disordered" evidence="1">
    <location>
        <begin position="27"/>
        <end position="73"/>
    </location>
</feature>
<feature type="signal peptide" evidence="2">
    <location>
        <begin position="1"/>
        <end position="25"/>
    </location>
</feature>
<keyword evidence="2" id="KW-0732">Signal</keyword>
<dbReference type="OrthoDB" id="358773at2"/>
<evidence type="ECO:0000256" key="1">
    <source>
        <dbReference type="SAM" id="MobiDB-lite"/>
    </source>
</evidence>
<evidence type="ECO:0000256" key="2">
    <source>
        <dbReference type="SAM" id="SignalP"/>
    </source>
</evidence>
<dbReference type="AlphaFoldDB" id="A0A1R4FJ74"/>
<feature type="chain" id="PRO_5012774452" description="Lipoprotein" evidence="2">
    <location>
        <begin position="26"/>
        <end position="208"/>
    </location>
</feature>
<accession>A0A1R4FJ74</accession>
<feature type="compositionally biased region" description="Low complexity" evidence="1">
    <location>
        <begin position="36"/>
        <end position="52"/>
    </location>
</feature>
<reference evidence="3 4" key="1">
    <citation type="submission" date="2017-02" db="EMBL/GenBank/DDBJ databases">
        <authorList>
            <person name="Peterson S.W."/>
        </authorList>
    </citation>
    <scope>NUCLEOTIDE SEQUENCE [LARGE SCALE GENOMIC DNA]</scope>
    <source>
        <strain evidence="3 4">LMG 22410</strain>
    </source>
</reference>
<name>A0A1R4FJ74_9MICO</name>
<dbReference type="RefSeq" id="WP_086991411.1">
    <property type="nucleotide sequence ID" value="NZ_FUHU01000025.1"/>
</dbReference>
<evidence type="ECO:0000313" key="4">
    <source>
        <dbReference type="Proteomes" id="UP000195787"/>
    </source>
</evidence>
<dbReference type="PROSITE" id="PS51257">
    <property type="entry name" value="PROKAR_LIPOPROTEIN"/>
    <property type="match status" value="1"/>
</dbReference>
<dbReference type="GeneID" id="303172520"/>
<evidence type="ECO:0008006" key="5">
    <source>
        <dbReference type="Google" id="ProtNLM"/>
    </source>
</evidence>
<gene>
    <name evidence="3" type="ORF">CZ674_04770</name>
</gene>
<dbReference type="EMBL" id="FUHU01000025">
    <property type="protein sequence ID" value="SJM55919.1"/>
    <property type="molecule type" value="Genomic_DNA"/>
</dbReference>
<proteinExistence type="predicted"/>
<evidence type="ECO:0000313" key="3">
    <source>
        <dbReference type="EMBL" id="SJM55919.1"/>
    </source>
</evidence>
<keyword evidence="4" id="KW-1185">Reference proteome</keyword>
<protein>
    <recommendedName>
        <fullName evidence="5">Lipoprotein</fullName>
    </recommendedName>
</protein>
<organism evidence="3 4">
    <name type="scientific">Agrococcus casei LMG 22410</name>
    <dbReference type="NCBI Taxonomy" id="1255656"/>
    <lineage>
        <taxon>Bacteria</taxon>
        <taxon>Bacillati</taxon>
        <taxon>Actinomycetota</taxon>
        <taxon>Actinomycetes</taxon>
        <taxon>Micrococcales</taxon>
        <taxon>Microbacteriaceae</taxon>
        <taxon>Agrococcus</taxon>
    </lineage>
</organism>